<accession>A0ACB8JFN2</accession>
<sequence>MASLRSKTDNEWLVAIFWVIWSARNQFLFKGKKVNPQVLVAKPEVVINAYKRTQAPTFAPVGNQQRLVQRTWSPPTRGYFKLNVDASINSKKQISGLGIVIRDEAGNVSAAAIKLSKFNGDVAFVEAEAMEWGIQIAEKAGARCLNVESDSQEVVNFVNNRKSLSKQSGSLPTQAPILGSGYNSKSNNSSSDIDFEERLAAVRRSALEQKKAEEIKEFGPIDYDAPIETEKKTIGLGTKIGVGVAVVIFGLVFALGDFLPSGSVSPTEEAGVVNKELSEEEKNVLQTRLKKYEETLSISPKDSTALEGAAVTLAELGDYTRAVSLLQDLAKEKPSDPDVFRLLGEVKYELKDYEGSAAAYRVSTMVSKDINFEVLRGLTNALLAAKKPDEAVQFLLASRERLSTGKSDDLSVKDGRSGDKKETEPQKVDPIQVELLLGKAYSDGGRVSDAVAVYDRLISSYPNDFRGYLAKGIILKENGKVGDAERMFIQARFFAPEKVKALVDQYSKSTLVVRKTFWRYTTIIPLKLQINSSSSGGHRLIHEVKSLIPLVGIAVVNLKSSHFEPRYLAASLRDLFEKSTADENWGTAAESISYALPVCKTEPGRTMFADDIKWLAKQDTLRMLQDLSKKVE</sequence>
<evidence type="ECO:0000313" key="1">
    <source>
        <dbReference type="EMBL" id="KAH9716527.1"/>
    </source>
</evidence>
<name>A0ACB8JFN2_CITSI</name>
<keyword evidence="2" id="KW-1185">Reference proteome</keyword>
<comment type="caution">
    <text evidence="1">The sequence shown here is derived from an EMBL/GenBank/DDBJ whole genome shotgun (WGS) entry which is preliminary data.</text>
</comment>
<dbReference type="EMBL" id="CM039176">
    <property type="protein sequence ID" value="KAH9716527.1"/>
    <property type="molecule type" value="Genomic_DNA"/>
</dbReference>
<organism evidence="1 2">
    <name type="scientific">Citrus sinensis</name>
    <name type="common">Sweet orange</name>
    <name type="synonym">Citrus aurantium var. sinensis</name>
    <dbReference type="NCBI Taxonomy" id="2711"/>
    <lineage>
        <taxon>Eukaryota</taxon>
        <taxon>Viridiplantae</taxon>
        <taxon>Streptophyta</taxon>
        <taxon>Embryophyta</taxon>
        <taxon>Tracheophyta</taxon>
        <taxon>Spermatophyta</taxon>
        <taxon>Magnoliopsida</taxon>
        <taxon>eudicotyledons</taxon>
        <taxon>Gunneridae</taxon>
        <taxon>Pentapetalae</taxon>
        <taxon>rosids</taxon>
        <taxon>malvids</taxon>
        <taxon>Sapindales</taxon>
        <taxon>Rutaceae</taxon>
        <taxon>Aurantioideae</taxon>
        <taxon>Citrus</taxon>
    </lineage>
</organism>
<dbReference type="Proteomes" id="UP000829398">
    <property type="component" value="Chromosome 7"/>
</dbReference>
<proteinExistence type="predicted"/>
<gene>
    <name evidence="1" type="ORF">KPL71_021490</name>
</gene>
<evidence type="ECO:0000313" key="2">
    <source>
        <dbReference type="Proteomes" id="UP000829398"/>
    </source>
</evidence>
<protein>
    <submittedName>
        <fullName evidence="1">TPR REGION domain-containing protein</fullName>
    </submittedName>
</protein>
<reference evidence="2" key="1">
    <citation type="journal article" date="2023" name="Hortic. Res.">
        <title>A chromosome-level phased genome enabling allele-level studies in sweet orange: a case study on citrus Huanglongbing tolerance.</title>
        <authorList>
            <person name="Wu B."/>
            <person name="Yu Q."/>
            <person name="Deng Z."/>
            <person name="Duan Y."/>
            <person name="Luo F."/>
            <person name="Gmitter F. Jr."/>
        </authorList>
    </citation>
    <scope>NUCLEOTIDE SEQUENCE [LARGE SCALE GENOMIC DNA]</scope>
    <source>
        <strain evidence="2">cv. Valencia</strain>
    </source>
</reference>